<feature type="compositionally biased region" description="Low complexity" evidence="1">
    <location>
        <begin position="1270"/>
        <end position="1285"/>
    </location>
</feature>
<reference evidence="3 4" key="1">
    <citation type="submission" date="2016-11" db="EMBL/GenBank/DDBJ databases">
        <authorList>
            <person name="Jaros S."/>
            <person name="Januszkiewicz K."/>
            <person name="Wedrychowicz H."/>
        </authorList>
    </citation>
    <scope>NUCLEOTIDE SEQUENCE [LARGE SCALE GENOMIC DNA]</scope>
</reference>
<dbReference type="PANTHER" id="PTHR23079:SF14">
    <property type="entry name" value="RNA-DEPENDENT RNA POLYMERASE"/>
    <property type="match status" value="1"/>
</dbReference>
<dbReference type="Proteomes" id="UP000249464">
    <property type="component" value="Unassembled WGS sequence"/>
</dbReference>
<dbReference type="GO" id="GO:0003723">
    <property type="term" value="F:RNA binding"/>
    <property type="evidence" value="ECO:0007669"/>
    <property type="project" value="UniProtKB-KW"/>
</dbReference>
<feature type="compositionally biased region" description="Low complexity" evidence="1">
    <location>
        <begin position="1462"/>
        <end position="1479"/>
    </location>
</feature>
<feature type="region of interest" description="Disordered" evidence="1">
    <location>
        <begin position="44"/>
        <end position="148"/>
    </location>
</feature>
<gene>
    <name evidence="3" type="primary">BQ5605_C010g05853</name>
    <name evidence="3" type="ORF">BQ5605_C010G05853</name>
</gene>
<feature type="region of interest" description="Disordered" evidence="1">
    <location>
        <begin position="1265"/>
        <end position="1285"/>
    </location>
</feature>
<feature type="compositionally biased region" description="Low complexity" evidence="1">
    <location>
        <begin position="80"/>
        <end position="92"/>
    </location>
</feature>
<evidence type="ECO:0000313" key="3">
    <source>
        <dbReference type="EMBL" id="SGY13404.1"/>
    </source>
</evidence>
<feature type="domain" description="RDRP core" evidence="2">
    <location>
        <begin position="326"/>
        <end position="497"/>
    </location>
</feature>
<proteinExistence type="predicted"/>
<keyword evidence="4" id="KW-1185">Reference proteome</keyword>
<evidence type="ECO:0000259" key="2">
    <source>
        <dbReference type="Pfam" id="PF05183"/>
    </source>
</evidence>
<dbReference type="GO" id="GO:0003968">
    <property type="term" value="F:RNA-directed RNA polymerase activity"/>
    <property type="evidence" value="ECO:0007669"/>
    <property type="project" value="UniProtKB-KW"/>
</dbReference>
<evidence type="ECO:0000313" key="4">
    <source>
        <dbReference type="Proteomes" id="UP000249464"/>
    </source>
</evidence>
<feature type="compositionally biased region" description="Polar residues" evidence="1">
    <location>
        <begin position="138"/>
        <end position="148"/>
    </location>
</feature>
<dbReference type="InterPro" id="IPR007855">
    <property type="entry name" value="RDRP"/>
</dbReference>
<sequence length="1610" mass="177395">MAPAKSDSAQRLAQSSSSSSSSSSWASRSGSFTLLVPYTTPAAISSARARPRPQVAQDAAPVQMQMPGDLKKPFQSINLGGSATCSSSTTTGLAPLPDPVPTSVAQREGSVEAGAPEDSAAPLPAPTKKVRSPLMSRRPTSNTPKIIPSSNTRSTVVWSWTLIQAQDSGKGVRKFIGHLCEAGDTAHVCIVSARFHRQRLEHTCSWVSFLLNPLENCFHPADPSCCPSKLHQWEHARALHQGLPQSSINWETYTLMTQPPNLKLMVDHLQSLVGRSSARRFDAPKESLWSRIPEQESLEEMQAAFKLGTIHFTGDLTVDAQTKKLVVRLCPAHVGMGSNIFRRYGSDRFFRLKIERKLIHTASLDSDSKDPLRSTIQQFFHHPISIFGRQYFPFCHKDDAMIYWCASGPRIPTISLIKFCQNVGSRMSSAWHELVQKDWGLFVPVLSTASQYIDVNLNHSMSVAKWAARFELGLTPTIPTVVFPRAHVLRVPDLMSDSLTVSYAMMHKVYTALRDLDDSELDERLPPDYLPSAIRGTYEISGPNGVARRAMVWRLDYNTCPHIAVIQSTPPGTPLPAAVTGPSFVQVWAQAGHSARFDVVSIVFEMKMKDGRSIRTEMKPARAEVEYLTSDDPHMVSEIAMSQIAEKLTAAEGDGRLLRGLPPAAQGRLGPGKGANKDHPPLKRPSVLMHDPLIGVWTVAPLSPWGTEASFIEVRDSQWKFDDAQTQRFTFELHSIPSPRDSAKLGKQTFEVLAHCGVPVQIFRELLKKQLQAICDPFFDFKDLGQVLYHIEKTTRVHEERLFKARSSSDPATIRDNAWEGEDLIDDVEVGEHEDDSSGFVLDGRLDASSGAPNTILELVVEMIQAGFSPDGGTVGACPPLGAKLDWIAQDQIKRNTSFKLTSEQCRTALVVADHLGLLNEGEIFFQASEAIQNGSRFSNVVAGNVLVTRPPAIQPCDVQKFKAVFHPEFRNVYDLIILPSKGKRAACSILSGGDYDGKSKIKFLVTGDKLLIITDPTIVEAFDARKADPSFADPPFRDAEFFAVDRRKVSNSVLPLINQANSNGLSRMLISGLFQDARFGQLSKLHTKLAYSLGLDHPKTCLFGHLFARALDGRKQGLSLNDRYWPKIKAQLPPGLLTPEWTEREEGRLDADLRAQKFATRPIGLGKHVMDELVKEGRLALDKAPAKWREVSQGWKADVDEDLAGPWRREWAMARVEQGRSVEGTAYYSDLEMILKHVKTAWSDYKMLLFSWARERDSKHEIRKAYQAPGSPSPKSSSAWKSSSKNQKEDLVNCSRKLWSILDGDHFGSARLSGLEGAKAARTLIASCCYLEPLMPEPSTSSTSLFERLKAVAPAPIVSYTKPSSAPTLDDLDSDDEDADKVEQMLGVHRTSSPSPQHLMSDDISISGDSLFTGSQGEWEAEIDRVCVVEPKSVGKPQLGTRSSNSSRSSLIPGTGLVLSQTSETSTNATSAPSTSQATRDDMIVDSPFVALRGPRPFKRVDFREAGKEARFKFVYDMCHRDILGLKTDALWAKVHGQVGAAKGIQGMKVAPGMLELMAIKKSLAGITKAHSVVRPKTLLAPEPASSLNDLRNIGHTLDAARANKRQKR</sequence>
<accession>A0A2X0LPX5</accession>
<dbReference type="GO" id="GO:0031380">
    <property type="term" value="C:nuclear RNA-directed RNA polymerase complex"/>
    <property type="evidence" value="ECO:0007669"/>
    <property type="project" value="TreeGrafter"/>
</dbReference>
<dbReference type="InterPro" id="IPR057596">
    <property type="entry name" value="RDRP_core"/>
</dbReference>
<feature type="region of interest" description="Disordered" evidence="1">
    <location>
        <begin position="1435"/>
        <end position="1455"/>
    </location>
</feature>
<organism evidence="3 4">
    <name type="scientific">Microbotryum silenes-dioicae</name>
    <dbReference type="NCBI Taxonomy" id="796604"/>
    <lineage>
        <taxon>Eukaryota</taxon>
        <taxon>Fungi</taxon>
        <taxon>Dikarya</taxon>
        <taxon>Basidiomycota</taxon>
        <taxon>Pucciniomycotina</taxon>
        <taxon>Microbotryomycetes</taxon>
        <taxon>Microbotryales</taxon>
        <taxon>Microbotryaceae</taxon>
        <taxon>Microbotryum</taxon>
    </lineage>
</organism>
<protein>
    <submittedName>
        <fullName evidence="3">BQ5605_C010g05853 protein</fullName>
    </submittedName>
</protein>
<feature type="region of interest" description="Disordered" evidence="1">
    <location>
        <begin position="1"/>
        <end position="28"/>
    </location>
</feature>
<dbReference type="PANTHER" id="PTHR23079">
    <property type="entry name" value="RNA-DEPENDENT RNA POLYMERASE"/>
    <property type="match status" value="1"/>
</dbReference>
<dbReference type="GO" id="GO:0030422">
    <property type="term" value="P:siRNA processing"/>
    <property type="evidence" value="ECO:0007669"/>
    <property type="project" value="TreeGrafter"/>
</dbReference>
<dbReference type="Pfam" id="PF05183">
    <property type="entry name" value="RdRP"/>
    <property type="match status" value="2"/>
</dbReference>
<name>A0A2X0LPX5_9BASI</name>
<feature type="domain" description="RDRP core" evidence="2">
    <location>
        <begin position="623"/>
        <end position="1155"/>
    </location>
</feature>
<dbReference type="STRING" id="796604.A0A2X0LPX5"/>
<evidence type="ECO:0000256" key="1">
    <source>
        <dbReference type="SAM" id="MobiDB-lite"/>
    </source>
</evidence>
<dbReference type="EMBL" id="FQNC01000012">
    <property type="protein sequence ID" value="SGY13404.1"/>
    <property type="molecule type" value="Genomic_DNA"/>
</dbReference>
<feature type="region of interest" description="Disordered" evidence="1">
    <location>
        <begin position="1462"/>
        <end position="1481"/>
    </location>
</feature>